<dbReference type="SUPFAM" id="SSF54768">
    <property type="entry name" value="dsRNA-binding domain-like"/>
    <property type="match status" value="1"/>
</dbReference>
<dbReference type="GO" id="GO:0006312">
    <property type="term" value="P:mitotic recombination"/>
    <property type="evidence" value="ECO:0007669"/>
    <property type="project" value="TreeGrafter"/>
</dbReference>
<dbReference type="InterPro" id="IPR041247">
    <property type="entry name" value="Rad52_fam"/>
</dbReference>
<keyword evidence="4" id="KW-0234">DNA repair</keyword>
<feature type="region of interest" description="Disordered" evidence="5">
    <location>
        <begin position="1"/>
        <end position="23"/>
    </location>
</feature>
<dbReference type="HOGENOM" id="CLU_011431_2_0_1"/>
<dbReference type="InterPro" id="IPR007232">
    <property type="entry name" value="Rad52_Rad59_Rad22"/>
</dbReference>
<dbReference type="Gene3D" id="3.30.390.80">
    <property type="entry name" value="DNA repair protein Rad52/59/22"/>
    <property type="match status" value="1"/>
</dbReference>
<feature type="compositionally biased region" description="Polar residues" evidence="5">
    <location>
        <begin position="508"/>
        <end position="526"/>
    </location>
</feature>
<sequence length="635" mass="68425">MSTMGPFGQSMGPPPPSIITSGSMSFDSQMHGSYMSHASSSTDRSMMIDLTDNSDTAVKIATLQAKLNKKLGPEFISQRPGPGGGPKLTYAEGWKIINLANDVFGFNGWSSSVVSLSTDFVDYNEESRRYNVGVSAIVRVTLRDGVFHEDVGYGLLENSKSKGAALDKCKKEAVTDGLKRSLRNFGNLLGNCLYDKSYTQEIVKIKVPPAKFDKGELYRRPEFDDQKPPIQKPASNVSSTSTAPLINASISRPNEKSTMESCKVAVKTEQERDVKLSSVPRHLLPESLPKGPVAASTPNAKGKSPAHTTTGSTALNTPLSNDTQHIRKIGLNTPLETPAQKPANQVQAHHRQRPQPNAPETPLQQQQQKVTFVESPPPNELTEEGTPVDESTILLGIQAEDSFHFYSDDDAFLAAVDLGEGDLGRPIVFEEGVGEVSLDDVPSNHREGETPIDSVGGSRGAPAAQSNKAHYRANTSSSNSSNSSGQNMPHKRQTSGASTYERVARALQSYQPSGDSTSSTVANQANRSDTPRRVDSSSSSVVKPSSNGNRPMSGQNTVGVTSPNVSHIVVPLENNMKRSATSPSGPVQSSIMVWYSTRFLVLYSISVSRTIPLLNRGPAIPSLHNMGRPRQVVRD</sequence>
<dbReference type="KEGG" id="sla:SERLADRAFT_405547"/>
<dbReference type="EMBL" id="GL945429">
    <property type="protein sequence ID" value="EGO29616.1"/>
    <property type="molecule type" value="Genomic_DNA"/>
</dbReference>
<gene>
    <name evidence="6" type="ORF">SERLADRAFT_405547</name>
</gene>
<evidence type="ECO:0000256" key="4">
    <source>
        <dbReference type="ARBA" id="ARBA00023204"/>
    </source>
</evidence>
<feature type="compositionally biased region" description="Basic and acidic residues" evidence="5">
    <location>
        <begin position="266"/>
        <end position="275"/>
    </location>
</feature>
<organism>
    <name type="scientific">Serpula lacrymans var. lacrymans (strain S7.9)</name>
    <name type="common">Dry rot fungus</name>
    <dbReference type="NCBI Taxonomy" id="578457"/>
    <lineage>
        <taxon>Eukaryota</taxon>
        <taxon>Fungi</taxon>
        <taxon>Dikarya</taxon>
        <taxon>Basidiomycota</taxon>
        <taxon>Agaricomycotina</taxon>
        <taxon>Agaricomycetes</taxon>
        <taxon>Agaricomycetidae</taxon>
        <taxon>Boletales</taxon>
        <taxon>Coniophorineae</taxon>
        <taxon>Serpulaceae</taxon>
        <taxon>Serpula</taxon>
    </lineage>
</organism>
<feature type="compositionally biased region" description="Polar residues" evidence="5">
    <location>
        <begin position="306"/>
        <end position="322"/>
    </location>
</feature>
<name>F8NGX4_SERL9</name>
<evidence type="ECO:0000256" key="5">
    <source>
        <dbReference type="SAM" id="MobiDB-lite"/>
    </source>
</evidence>
<evidence type="ECO:0000256" key="1">
    <source>
        <dbReference type="ARBA" id="ARBA00006638"/>
    </source>
</evidence>
<dbReference type="FunFam" id="3.30.390.80:FF:000001">
    <property type="entry name" value="DNA repair protein RAD52 homolog"/>
    <property type="match status" value="1"/>
</dbReference>
<feature type="compositionally biased region" description="Polar residues" evidence="5">
    <location>
        <begin position="547"/>
        <end position="564"/>
    </location>
</feature>
<dbReference type="GO" id="GO:0045002">
    <property type="term" value="P:double-strand break repair via single-strand annealing"/>
    <property type="evidence" value="ECO:0007669"/>
    <property type="project" value="TreeGrafter"/>
</dbReference>
<dbReference type="InterPro" id="IPR042525">
    <property type="entry name" value="Rad52_Rad59_Rad22_sf"/>
</dbReference>
<dbReference type="OrthoDB" id="206565at2759"/>
<reference evidence="6" key="1">
    <citation type="submission" date="2011-04" db="EMBL/GenBank/DDBJ databases">
        <title>Evolution of plant cell wall degrading machinery underlies the functional diversity of forest fungi.</title>
        <authorList>
            <consortium name="US DOE Joint Genome Institute (JGI-PGF)"/>
            <person name="Eastwood D.C."/>
            <person name="Floudas D."/>
            <person name="Binder M."/>
            <person name="Majcherczyk A."/>
            <person name="Schneider P."/>
            <person name="Aerts A."/>
            <person name="Asiegbu F.O."/>
            <person name="Baker S.E."/>
            <person name="Barry K."/>
            <person name="Bendiksby M."/>
            <person name="Blumentritt M."/>
            <person name="Coutinho P.M."/>
            <person name="Cullen D."/>
            <person name="Cullen D."/>
            <person name="Gathman A."/>
            <person name="Goodell B."/>
            <person name="Henrissat B."/>
            <person name="Ihrmark K."/>
            <person name="Kauserud H."/>
            <person name="Kohler A."/>
            <person name="LaButti K."/>
            <person name="Lapidus A."/>
            <person name="Lavin J.L."/>
            <person name="Lee Y.-H."/>
            <person name="Lindquist E."/>
            <person name="Lilly W."/>
            <person name="Lucas S."/>
            <person name="Morin E."/>
            <person name="Murat C."/>
            <person name="Oguiza J.A."/>
            <person name="Park J."/>
            <person name="Pisabarro A.G."/>
            <person name="Riley R."/>
            <person name="Rosling A."/>
            <person name="Salamov A."/>
            <person name="Schmidt O."/>
            <person name="Schmutz J."/>
            <person name="Skrede I."/>
            <person name="Stenlid J."/>
            <person name="Wiebenga A."/>
            <person name="Xie X."/>
            <person name="Kues U."/>
            <person name="Hibbett D.S."/>
            <person name="Hoffmeister D."/>
            <person name="Hogberg N."/>
            <person name="Martin F."/>
            <person name="Grigoriev I.V."/>
            <person name="Watkinson S.C."/>
        </authorList>
    </citation>
    <scope>NUCLEOTIDE SEQUENCE</scope>
    <source>
        <strain evidence="6">S7.9</strain>
    </source>
</reference>
<feature type="compositionally biased region" description="Low complexity" evidence="5">
    <location>
        <begin position="536"/>
        <end position="546"/>
    </location>
</feature>
<keyword evidence="3" id="KW-0233">DNA recombination</keyword>
<dbReference type="AlphaFoldDB" id="F8NGX4"/>
<dbReference type="PANTHER" id="PTHR12132">
    <property type="entry name" value="DNA REPAIR AND RECOMBINATION PROTEIN RAD52, RAD59"/>
    <property type="match status" value="1"/>
</dbReference>
<dbReference type="PANTHER" id="PTHR12132:SF1">
    <property type="entry name" value="DNA REPAIR PROTEIN RAD52 HOMOLOG"/>
    <property type="match status" value="1"/>
</dbReference>
<protein>
    <submittedName>
        <fullName evidence="6">Uncharacterized protein</fullName>
    </submittedName>
</protein>
<dbReference type="RefSeq" id="XP_007313858.1">
    <property type="nucleotide sequence ID" value="XM_007313796.1"/>
</dbReference>
<feature type="region of interest" description="Disordered" evidence="5">
    <location>
        <begin position="334"/>
        <end position="370"/>
    </location>
</feature>
<dbReference type="GO" id="GO:0000724">
    <property type="term" value="P:double-strand break repair via homologous recombination"/>
    <property type="evidence" value="ECO:0007669"/>
    <property type="project" value="TreeGrafter"/>
</dbReference>
<evidence type="ECO:0000256" key="3">
    <source>
        <dbReference type="ARBA" id="ARBA00023172"/>
    </source>
</evidence>
<dbReference type="GO" id="GO:0005634">
    <property type="term" value="C:nucleus"/>
    <property type="evidence" value="ECO:0007669"/>
    <property type="project" value="TreeGrafter"/>
</dbReference>
<evidence type="ECO:0000256" key="2">
    <source>
        <dbReference type="ARBA" id="ARBA00022763"/>
    </source>
</evidence>
<evidence type="ECO:0000313" key="6">
    <source>
        <dbReference type="EMBL" id="EGO29616.1"/>
    </source>
</evidence>
<comment type="similarity">
    <text evidence="1">Belongs to the RAD52 family.</text>
</comment>
<dbReference type="Pfam" id="PF04098">
    <property type="entry name" value="Rad52_Rad22"/>
    <property type="match status" value="1"/>
</dbReference>
<feature type="compositionally biased region" description="Polar residues" evidence="5">
    <location>
        <begin position="233"/>
        <end position="252"/>
    </location>
</feature>
<dbReference type="GO" id="GO:0003697">
    <property type="term" value="F:single-stranded DNA binding"/>
    <property type="evidence" value="ECO:0007669"/>
    <property type="project" value="UniProtKB-ARBA"/>
</dbReference>
<dbReference type="GeneID" id="18812560"/>
<feature type="region of interest" description="Disordered" evidence="5">
    <location>
        <begin position="436"/>
        <end position="564"/>
    </location>
</feature>
<keyword evidence="2" id="KW-0227">DNA damage</keyword>
<accession>F8NGX4</accession>
<proteinExistence type="inferred from homology"/>
<feature type="region of interest" description="Disordered" evidence="5">
    <location>
        <begin position="219"/>
        <end position="322"/>
    </location>
</feature>
<dbReference type="Proteomes" id="UP000008064">
    <property type="component" value="Unassembled WGS sequence"/>
</dbReference>